<protein>
    <submittedName>
        <fullName evidence="2">Uncharacterized protein</fullName>
    </submittedName>
</protein>
<keyword evidence="1" id="KW-1133">Transmembrane helix</keyword>
<dbReference type="KEGG" id="tah:SU86_002965"/>
<proteinExistence type="predicted"/>
<feature type="transmembrane region" description="Helical" evidence="1">
    <location>
        <begin position="6"/>
        <end position="22"/>
    </location>
</feature>
<organism evidence="2 3">
    <name type="scientific">Candidatus Nitrosotenuis cloacae</name>
    <dbReference type="NCBI Taxonomy" id="1603555"/>
    <lineage>
        <taxon>Archaea</taxon>
        <taxon>Nitrososphaerota</taxon>
        <taxon>Candidatus Nitrosotenuis</taxon>
    </lineage>
</organism>
<name>A0A3G1B676_9ARCH</name>
<accession>A0A3G1B676</accession>
<evidence type="ECO:0000313" key="3">
    <source>
        <dbReference type="Proteomes" id="UP000266745"/>
    </source>
</evidence>
<gene>
    <name evidence="2" type="ORF">SU86_002965</name>
</gene>
<keyword evidence="1" id="KW-0472">Membrane</keyword>
<dbReference type="AlphaFoldDB" id="A0A3G1B676"/>
<evidence type="ECO:0000313" key="2">
    <source>
        <dbReference type="EMBL" id="AJZ75508.1"/>
    </source>
</evidence>
<reference evidence="2 3" key="1">
    <citation type="journal article" date="2016" name="Sci. Rep.">
        <title>A novel ammonia-oxidizing archaeon from wastewater treatment plant: Its enrichment, physiological and genomic characteristics.</title>
        <authorList>
            <person name="Li Y."/>
            <person name="Ding K."/>
            <person name="Wen X."/>
            <person name="Zhang B."/>
            <person name="Shen B."/>
            <person name="Yang Y."/>
        </authorList>
    </citation>
    <scope>NUCLEOTIDE SEQUENCE [LARGE SCALE GENOMIC DNA]</scope>
    <source>
        <strain evidence="2 3">SAT1</strain>
    </source>
</reference>
<keyword evidence="3" id="KW-1185">Reference proteome</keyword>
<dbReference type="Proteomes" id="UP000266745">
    <property type="component" value="Chromosome"/>
</dbReference>
<keyword evidence="1" id="KW-0812">Transmembrane</keyword>
<dbReference type="EMBL" id="CP011097">
    <property type="protein sequence ID" value="AJZ75508.1"/>
    <property type="molecule type" value="Genomic_DNA"/>
</dbReference>
<evidence type="ECO:0000256" key="1">
    <source>
        <dbReference type="SAM" id="Phobius"/>
    </source>
</evidence>
<sequence length="92" mass="10806">MMFDKIITGFFVGILGTLWFFTRRCELPHKHTIIIYDMLGKQAKLDGLRTSFNTKIVAVSFAKHYTTVFPQYEFVLESSLPNIRRRFLVSQK</sequence>